<dbReference type="RefSeq" id="WP_386343517.1">
    <property type="nucleotide sequence ID" value="NZ_JBHSFG010000029.1"/>
</dbReference>
<feature type="region of interest" description="Disordered" evidence="1">
    <location>
        <begin position="1"/>
        <end position="20"/>
    </location>
</feature>
<dbReference type="Proteomes" id="UP001596012">
    <property type="component" value="Unassembled WGS sequence"/>
</dbReference>
<dbReference type="CDD" id="cd12108">
    <property type="entry name" value="Hr-like"/>
    <property type="match status" value="1"/>
</dbReference>
<comment type="caution">
    <text evidence="3">The sequence shown here is derived from an EMBL/GenBank/DDBJ whole genome shotgun (WGS) entry which is preliminary data.</text>
</comment>
<gene>
    <name evidence="3" type="ORF">ACFPH6_17555</name>
</gene>
<keyword evidence="4" id="KW-1185">Reference proteome</keyword>
<evidence type="ECO:0000313" key="4">
    <source>
        <dbReference type="Proteomes" id="UP001596012"/>
    </source>
</evidence>
<name>A0ABV8YPW0_9ACTN</name>
<protein>
    <submittedName>
        <fullName evidence="3">Hemerythrin domain-containing protein</fullName>
    </submittedName>
</protein>
<dbReference type="EMBL" id="JBHSFG010000029">
    <property type="protein sequence ID" value="MFC4466311.1"/>
    <property type="molecule type" value="Genomic_DNA"/>
</dbReference>
<organism evidence="3 4">
    <name type="scientific">Streptomyces xiangluensis</name>
    <dbReference type="NCBI Taxonomy" id="2665720"/>
    <lineage>
        <taxon>Bacteria</taxon>
        <taxon>Bacillati</taxon>
        <taxon>Actinomycetota</taxon>
        <taxon>Actinomycetes</taxon>
        <taxon>Kitasatosporales</taxon>
        <taxon>Streptomycetaceae</taxon>
        <taxon>Streptomyces</taxon>
    </lineage>
</organism>
<feature type="domain" description="Hemerythrin-like" evidence="2">
    <location>
        <begin position="25"/>
        <end position="143"/>
    </location>
</feature>
<proteinExistence type="predicted"/>
<sequence length="205" mass="22769">MSLGSTLASGAQTKGDDAMAGETDAISELTDDHRHVEDIFRQIEALPNADHICKMYTDRATIELVRHFVSEEEFVYPLLSDRVADGAELAKKGMEDHGRLEQLMRNLEDAEAGTVTFARLVDQLLRDVRRQTKEEEDLLFPRLKDALPPPALTDLGSRIRRVKSIVPTRPYPATPGVPPTSKLLFPGPGLVDRVRAVLSGWSHAF</sequence>
<dbReference type="PANTHER" id="PTHR35585">
    <property type="entry name" value="HHE DOMAIN PROTEIN (AFU_ORTHOLOGUE AFUA_4G00730)"/>
    <property type="match status" value="1"/>
</dbReference>
<dbReference type="PANTHER" id="PTHR35585:SF1">
    <property type="entry name" value="HHE DOMAIN PROTEIN (AFU_ORTHOLOGUE AFUA_4G00730)"/>
    <property type="match status" value="1"/>
</dbReference>
<evidence type="ECO:0000256" key="1">
    <source>
        <dbReference type="SAM" id="MobiDB-lite"/>
    </source>
</evidence>
<accession>A0ABV8YPW0</accession>
<reference evidence="4" key="1">
    <citation type="journal article" date="2019" name="Int. J. Syst. Evol. Microbiol.">
        <title>The Global Catalogue of Microorganisms (GCM) 10K type strain sequencing project: providing services to taxonomists for standard genome sequencing and annotation.</title>
        <authorList>
            <consortium name="The Broad Institute Genomics Platform"/>
            <consortium name="The Broad Institute Genome Sequencing Center for Infectious Disease"/>
            <person name="Wu L."/>
            <person name="Ma J."/>
        </authorList>
    </citation>
    <scope>NUCLEOTIDE SEQUENCE [LARGE SCALE GENOMIC DNA]</scope>
    <source>
        <strain evidence="4">DT43</strain>
    </source>
</reference>
<dbReference type="InterPro" id="IPR012312">
    <property type="entry name" value="Hemerythrin-like"/>
</dbReference>
<dbReference type="Pfam" id="PF01814">
    <property type="entry name" value="Hemerythrin"/>
    <property type="match status" value="1"/>
</dbReference>
<evidence type="ECO:0000313" key="3">
    <source>
        <dbReference type="EMBL" id="MFC4466311.1"/>
    </source>
</evidence>
<feature type="compositionally biased region" description="Polar residues" evidence="1">
    <location>
        <begin position="1"/>
        <end position="12"/>
    </location>
</feature>
<dbReference type="Gene3D" id="1.20.120.520">
    <property type="entry name" value="nmb1532 protein domain like"/>
    <property type="match status" value="1"/>
</dbReference>
<evidence type="ECO:0000259" key="2">
    <source>
        <dbReference type="Pfam" id="PF01814"/>
    </source>
</evidence>